<feature type="chain" id="PRO_5011956673" evidence="1">
    <location>
        <begin position="24"/>
        <end position="252"/>
    </location>
</feature>
<dbReference type="RefSeq" id="WP_072675934.1">
    <property type="nucleotide sequence ID" value="NZ_MPKY01000001.1"/>
</dbReference>
<reference evidence="2" key="1">
    <citation type="submission" date="2016-11" db="EMBL/GenBank/DDBJ databases">
        <title>Draft Genome Sequence of Marinobacter hydrocarbonoclasticus strain STW2, a polyaromatic aromatic hydrocarbon degrading and denitrifying bacterium from rhizosphere of Seagrass Enhalus acodoides.</title>
        <authorList>
            <person name="Ling J."/>
            <person name="Dong J."/>
        </authorList>
    </citation>
    <scope>NUCLEOTIDE SEQUENCE [LARGE SCALE GENOMIC DNA]</scope>
    <source>
        <strain evidence="2">STW2</strain>
    </source>
</reference>
<dbReference type="InterPro" id="IPR005618">
    <property type="entry name" value="OMPW"/>
</dbReference>
<gene>
    <name evidence="2" type="ORF">BEE62_01110</name>
</gene>
<dbReference type="PANTHER" id="PTHR36920:SF1">
    <property type="entry name" value="OUTER MEMBRANE PROTEIN W"/>
    <property type="match status" value="1"/>
</dbReference>
<dbReference type="Pfam" id="PF03922">
    <property type="entry name" value="OmpW"/>
    <property type="match status" value="1"/>
</dbReference>
<evidence type="ECO:0000313" key="3">
    <source>
        <dbReference type="Proteomes" id="UP000183986"/>
    </source>
</evidence>
<keyword evidence="1" id="KW-0732">Signal</keyword>
<dbReference type="PANTHER" id="PTHR36920">
    <property type="match status" value="1"/>
</dbReference>
<dbReference type="SUPFAM" id="SSF56925">
    <property type="entry name" value="OMPA-like"/>
    <property type="match status" value="1"/>
</dbReference>
<organism evidence="2 3">
    <name type="scientific">Marinobacter nauticus</name>
    <name type="common">Marinobacter hydrocarbonoclasticus</name>
    <name type="synonym">Marinobacter aquaeolei</name>
    <dbReference type="NCBI Taxonomy" id="2743"/>
    <lineage>
        <taxon>Bacteria</taxon>
        <taxon>Pseudomonadati</taxon>
        <taxon>Pseudomonadota</taxon>
        <taxon>Gammaproteobacteria</taxon>
        <taxon>Pseudomonadales</taxon>
        <taxon>Marinobacteraceae</taxon>
        <taxon>Marinobacter</taxon>
    </lineage>
</organism>
<dbReference type="GO" id="GO:0055085">
    <property type="term" value="P:transmembrane transport"/>
    <property type="evidence" value="ECO:0007669"/>
    <property type="project" value="TreeGrafter"/>
</dbReference>
<evidence type="ECO:0000313" key="2">
    <source>
        <dbReference type="EMBL" id="OJS98819.1"/>
    </source>
</evidence>
<accession>A0A1M2UU03</accession>
<dbReference type="AlphaFoldDB" id="A0A1M2UU03"/>
<dbReference type="OrthoDB" id="9807574at2"/>
<proteinExistence type="predicted"/>
<protein>
    <submittedName>
        <fullName evidence="2">Outer membrane protein OmpW</fullName>
    </submittedName>
</protein>
<dbReference type="GO" id="GO:0019867">
    <property type="term" value="C:outer membrane"/>
    <property type="evidence" value="ECO:0007669"/>
    <property type="project" value="InterPro"/>
</dbReference>
<dbReference type="InterPro" id="IPR011250">
    <property type="entry name" value="OMP/PagP_B-barrel"/>
</dbReference>
<dbReference type="EMBL" id="MPKY01000001">
    <property type="protein sequence ID" value="OJS98819.1"/>
    <property type="molecule type" value="Genomic_DNA"/>
</dbReference>
<dbReference type="Proteomes" id="UP000183986">
    <property type="component" value="Unassembled WGS sequence"/>
</dbReference>
<evidence type="ECO:0000256" key="1">
    <source>
        <dbReference type="SAM" id="SignalP"/>
    </source>
</evidence>
<name>A0A1M2UU03_MARNT</name>
<dbReference type="Gene3D" id="2.40.160.20">
    <property type="match status" value="1"/>
</dbReference>
<comment type="caution">
    <text evidence="2">The sequence shown here is derived from an EMBL/GenBank/DDBJ whole genome shotgun (WGS) entry which is preliminary data.</text>
</comment>
<feature type="signal peptide" evidence="1">
    <location>
        <begin position="1"/>
        <end position="23"/>
    </location>
</feature>
<keyword evidence="3" id="KW-1185">Reference proteome</keyword>
<sequence>MSRGFKLGVLAAAVMATAPAVQAFEAGDFILRAGVVHVAPDDSSDPLLVTGFGPLAGNRDLLAGTEVGVDANTQLGIRATYMFTNSFGLGILGATPFKHDIKGESSLAGAGKLGETKHLPPTITLQYFPMPSSSAFQPFVGVGVNYTTFFEEKTTDKLTGFVDSTANAAYGTPQGTVTSTKLDLDDSVGVAFEIGMDYMLSKNFGLNAAIWWADINTDATVSAFAGDTKVAEATTEVEIDPMVYMVGFTYKF</sequence>